<evidence type="ECO:0000313" key="3">
    <source>
        <dbReference type="Proteomes" id="UP000318709"/>
    </source>
</evidence>
<feature type="region of interest" description="Disordered" evidence="1">
    <location>
        <begin position="80"/>
        <end position="152"/>
    </location>
</feature>
<accession>A0A4Y6U8C0</accession>
<organism evidence="2 3">
    <name type="scientific">Formicincola oecophyllae</name>
    <dbReference type="NCBI Taxonomy" id="2558361"/>
    <lineage>
        <taxon>Bacteria</taxon>
        <taxon>Pseudomonadati</taxon>
        <taxon>Pseudomonadota</taxon>
        <taxon>Alphaproteobacteria</taxon>
        <taxon>Acetobacterales</taxon>
        <taxon>Acetobacteraceae</taxon>
        <taxon>Formicincola</taxon>
    </lineage>
</organism>
<dbReference type="EMBL" id="CP038231">
    <property type="protein sequence ID" value="QDH13612.1"/>
    <property type="molecule type" value="Genomic_DNA"/>
</dbReference>
<dbReference type="AlphaFoldDB" id="A0A4Y6U8C0"/>
<dbReference type="RefSeq" id="WP_141443320.1">
    <property type="nucleotide sequence ID" value="NZ_CP038231.1"/>
</dbReference>
<dbReference type="KEGG" id="swf:E3E12_04730"/>
<name>A0A4Y6U8C0_9PROT</name>
<gene>
    <name evidence="2" type="ORF">E3E12_04730</name>
</gene>
<reference evidence="2 3" key="1">
    <citation type="submission" date="2019-03" db="EMBL/GenBank/DDBJ databases">
        <title>The complete genome sequence of Swingsia_sp. F3b2 LMG30590(T).</title>
        <authorList>
            <person name="Chua K.-O."/>
            <person name="Chan K.-G."/>
            <person name="See-Too W.-S."/>
        </authorList>
    </citation>
    <scope>NUCLEOTIDE SEQUENCE [LARGE SCALE GENOMIC DNA]</scope>
    <source>
        <strain evidence="2 3">F3b2</strain>
    </source>
</reference>
<protein>
    <submittedName>
        <fullName evidence="2">Uncharacterized protein</fullName>
    </submittedName>
</protein>
<sequence length="152" mass="15498">MATMNCPFPFQSTGRPTMQDSSLLQQACRPALVLLGVGGLVVLGGCSGMQALSNMAKPSLPKADLVVPYPATHFQMNGMTVPALKTPGPAGLNRPIGDAVPQQGPRAPTGLENGASTGPAMRVNGEDVAPPTPEAQVSYGPHGGVRSTPESP</sequence>
<evidence type="ECO:0000256" key="1">
    <source>
        <dbReference type="SAM" id="MobiDB-lite"/>
    </source>
</evidence>
<dbReference type="Proteomes" id="UP000318709">
    <property type="component" value="Chromosome"/>
</dbReference>
<proteinExistence type="predicted"/>
<keyword evidence="3" id="KW-1185">Reference proteome</keyword>
<evidence type="ECO:0000313" key="2">
    <source>
        <dbReference type="EMBL" id="QDH13612.1"/>
    </source>
</evidence>